<feature type="binding site" evidence="7">
    <location>
        <begin position="109"/>
        <end position="110"/>
    </location>
    <ligand>
        <name>substrate</name>
    </ligand>
</feature>
<evidence type="ECO:0000256" key="4">
    <source>
        <dbReference type="ARBA" id="ARBA00011193"/>
    </source>
</evidence>
<dbReference type="PANTHER" id="PTHR21272">
    <property type="entry name" value="CATABOLIC 3-DEHYDROQUINASE"/>
    <property type="match status" value="1"/>
</dbReference>
<feature type="site" description="Transition state stabilizer" evidence="7">
    <location>
        <position position="18"/>
    </location>
</feature>
<dbReference type="InterPro" id="IPR001874">
    <property type="entry name" value="DHquinase_II"/>
</dbReference>
<dbReference type="InterPro" id="IPR036441">
    <property type="entry name" value="DHquinase_II_sf"/>
</dbReference>
<comment type="pathway">
    <text evidence="2 7">Metabolic intermediate biosynthesis; chorismate biosynthesis; chorismate from D-erythrose 4-phosphate and phosphoenolpyruvate: step 3/7.</text>
</comment>
<dbReference type="PANTHER" id="PTHR21272:SF3">
    <property type="entry name" value="CATABOLIC 3-DEHYDROQUINASE"/>
    <property type="match status" value="1"/>
</dbReference>
<reference evidence="8 9" key="1">
    <citation type="submission" date="2020-08" db="EMBL/GenBank/DDBJ databases">
        <authorList>
            <person name="Liu C."/>
            <person name="Sun Q."/>
        </authorList>
    </citation>
    <scope>NUCLEOTIDE SEQUENCE [LARGE SCALE GENOMIC DNA]</scope>
    <source>
        <strain evidence="8 9">L34</strain>
    </source>
</reference>
<sequence>MRKLVIVNGPNNNFYGIRNKGQYGNQLYADLVEELKEYGATLGFEVESFQSNGEGALIDYFQSLYYEAEKTGKKIPMVLNPGAYTHYSYALMDALESVHTLVPAIEVHMSNIQGRDNFRHISVTAAECLGQVSGMGKTSYKMAMFAFKQLEEEGNL</sequence>
<accession>A0ABR7KGH3</accession>
<dbReference type="Proteomes" id="UP000649075">
    <property type="component" value="Unassembled WGS sequence"/>
</dbReference>
<proteinExistence type="inferred from homology"/>
<dbReference type="PIRSF" id="PIRSF001399">
    <property type="entry name" value="DHquinase_II"/>
    <property type="match status" value="1"/>
</dbReference>
<evidence type="ECO:0000313" key="9">
    <source>
        <dbReference type="Proteomes" id="UP000649075"/>
    </source>
</evidence>
<keyword evidence="6 7" id="KW-0456">Lyase</keyword>
<protein>
    <recommendedName>
        <fullName evidence="5 7">3-dehydroquinate dehydratase</fullName>
        <shortName evidence="7">3-dehydroquinase</shortName>
        <ecNumber evidence="5 7">4.2.1.10</ecNumber>
    </recommendedName>
    <alternativeName>
        <fullName evidence="7">Type II DHQase</fullName>
    </alternativeName>
</protein>
<dbReference type="Gene3D" id="3.40.50.9100">
    <property type="entry name" value="Dehydroquinase, class II"/>
    <property type="match status" value="1"/>
</dbReference>
<dbReference type="CDD" id="cd00466">
    <property type="entry name" value="DHQase_II"/>
    <property type="match status" value="1"/>
</dbReference>
<organism evidence="8 9">
    <name type="scientific">Holdemanella hominis</name>
    <dbReference type="NCBI Taxonomy" id="2764327"/>
    <lineage>
        <taxon>Bacteria</taxon>
        <taxon>Bacillati</taxon>
        <taxon>Bacillota</taxon>
        <taxon>Erysipelotrichia</taxon>
        <taxon>Erysipelotrichales</taxon>
        <taxon>Erysipelotrichaceae</taxon>
        <taxon>Holdemanella</taxon>
    </lineage>
</organism>
<dbReference type="EMBL" id="JACRWH010000007">
    <property type="protein sequence ID" value="MBC6011789.1"/>
    <property type="molecule type" value="Genomic_DNA"/>
</dbReference>
<evidence type="ECO:0000256" key="1">
    <source>
        <dbReference type="ARBA" id="ARBA00001864"/>
    </source>
</evidence>
<dbReference type="SUPFAM" id="SSF52304">
    <property type="entry name" value="Type II 3-dehydroquinate dehydratase"/>
    <property type="match status" value="1"/>
</dbReference>
<comment type="caution">
    <text evidence="8">The sequence shown here is derived from an EMBL/GenBank/DDBJ whole genome shotgun (WGS) entry which is preliminary data.</text>
</comment>
<evidence type="ECO:0000256" key="5">
    <source>
        <dbReference type="ARBA" id="ARBA00012060"/>
    </source>
</evidence>
<evidence type="ECO:0000256" key="2">
    <source>
        <dbReference type="ARBA" id="ARBA00004902"/>
    </source>
</evidence>
<comment type="catalytic activity">
    <reaction evidence="1 7">
        <text>3-dehydroquinate = 3-dehydroshikimate + H2O</text>
        <dbReference type="Rhea" id="RHEA:21096"/>
        <dbReference type="ChEBI" id="CHEBI:15377"/>
        <dbReference type="ChEBI" id="CHEBI:16630"/>
        <dbReference type="ChEBI" id="CHEBI:32364"/>
        <dbReference type="EC" id="4.2.1.10"/>
    </reaction>
</comment>
<dbReference type="NCBIfam" id="NF003807">
    <property type="entry name" value="PRK05395.1-4"/>
    <property type="match status" value="1"/>
</dbReference>
<dbReference type="EC" id="4.2.1.10" evidence="5 7"/>
<dbReference type="NCBIfam" id="NF003805">
    <property type="entry name" value="PRK05395.1-2"/>
    <property type="match status" value="1"/>
</dbReference>
<comment type="function">
    <text evidence="7">Catalyzes a trans-dehydration via an enolate intermediate.</text>
</comment>
<feature type="binding site" evidence="7">
    <location>
        <position position="80"/>
    </location>
    <ligand>
        <name>substrate</name>
    </ligand>
</feature>
<feature type="active site" description="Proton donor" evidence="7">
    <location>
        <position position="108"/>
    </location>
</feature>
<feature type="binding site" evidence="7">
    <location>
        <position position="86"/>
    </location>
    <ligand>
        <name>substrate</name>
    </ligand>
</feature>
<comment type="similarity">
    <text evidence="3 7">Belongs to the type-II 3-dehydroquinase family.</text>
</comment>
<feature type="binding site" evidence="7">
    <location>
        <position position="93"/>
    </location>
    <ligand>
        <name>substrate</name>
    </ligand>
</feature>
<keyword evidence="7" id="KW-0028">Amino-acid biosynthesis</keyword>
<evidence type="ECO:0000256" key="3">
    <source>
        <dbReference type="ARBA" id="ARBA00011037"/>
    </source>
</evidence>
<gene>
    <name evidence="7" type="primary">aroQ</name>
    <name evidence="8" type="ORF">H8911_03340</name>
</gene>
<comment type="subunit">
    <text evidence="4 7">Homododecamer.</text>
</comment>
<feature type="binding site" evidence="7">
    <location>
        <position position="119"/>
    </location>
    <ligand>
        <name>substrate</name>
    </ligand>
</feature>
<evidence type="ECO:0000313" key="8">
    <source>
        <dbReference type="EMBL" id="MBC6011789.1"/>
    </source>
</evidence>
<keyword evidence="7" id="KW-0057">Aromatic amino acid biosynthesis</keyword>
<evidence type="ECO:0000256" key="6">
    <source>
        <dbReference type="ARBA" id="ARBA00023239"/>
    </source>
</evidence>
<name>A0ABR7KGH3_9FIRM</name>
<dbReference type="Pfam" id="PF01220">
    <property type="entry name" value="DHquinase_II"/>
    <property type="match status" value="1"/>
</dbReference>
<dbReference type="RefSeq" id="WP_186998693.1">
    <property type="nucleotide sequence ID" value="NZ_JACRWH010000007.1"/>
</dbReference>
<evidence type="ECO:0000256" key="7">
    <source>
        <dbReference type="HAMAP-Rule" id="MF_00169"/>
    </source>
</evidence>
<dbReference type="HAMAP" id="MF_00169">
    <property type="entry name" value="AroQ"/>
    <property type="match status" value="1"/>
</dbReference>
<feature type="active site" description="Proton acceptor" evidence="7">
    <location>
        <position position="23"/>
    </location>
</feature>
<keyword evidence="9" id="KW-1185">Reference proteome</keyword>